<comment type="caution">
    <text evidence="2">The sequence shown here is derived from an EMBL/GenBank/DDBJ whole genome shotgun (WGS) entry which is preliminary data.</text>
</comment>
<organism evidence="2 3">
    <name type="scientific">Polychaeton citri CBS 116435</name>
    <dbReference type="NCBI Taxonomy" id="1314669"/>
    <lineage>
        <taxon>Eukaryota</taxon>
        <taxon>Fungi</taxon>
        <taxon>Dikarya</taxon>
        <taxon>Ascomycota</taxon>
        <taxon>Pezizomycotina</taxon>
        <taxon>Dothideomycetes</taxon>
        <taxon>Dothideomycetidae</taxon>
        <taxon>Capnodiales</taxon>
        <taxon>Capnodiaceae</taxon>
        <taxon>Polychaeton</taxon>
    </lineage>
</organism>
<gene>
    <name evidence="2" type="ORF">K431DRAFT_349941</name>
</gene>
<evidence type="ECO:0000313" key="2">
    <source>
        <dbReference type="EMBL" id="KAF2716963.1"/>
    </source>
</evidence>
<evidence type="ECO:0008006" key="4">
    <source>
        <dbReference type="Google" id="ProtNLM"/>
    </source>
</evidence>
<sequence length="155" mass="16316">MSGSSETFNLTKEDIRKAESKESHAHGGNVPKGSDSAALQSIIDSADKSKAQIIEERKANLPLPEQPPVASDFNSADASTVNIGSDRTDGSLSHNSEALREPATEGVGREAVESLDGLPNDAVARGSKDKPDLADTTGPDYGYPQKNDPANKKDL</sequence>
<evidence type="ECO:0000256" key="1">
    <source>
        <dbReference type="SAM" id="MobiDB-lite"/>
    </source>
</evidence>
<accession>A0A9P4Q053</accession>
<dbReference type="OrthoDB" id="3913483at2759"/>
<dbReference type="AlphaFoldDB" id="A0A9P4Q053"/>
<feature type="compositionally biased region" description="Polar residues" evidence="1">
    <location>
        <begin position="1"/>
        <end position="10"/>
    </location>
</feature>
<reference evidence="2" key="1">
    <citation type="journal article" date="2020" name="Stud. Mycol.">
        <title>101 Dothideomycetes genomes: a test case for predicting lifestyles and emergence of pathogens.</title>
        <authorList>
            <person name="Haridas S."/>
            <person name="Albert R."/>
            <person name="Binder M."/>
            <person name="Bloem J."/>
            <person name="Labutti K."/>
            <person name="Salamov A."/>
            <person name="Andreopoulos B."/>
            <person name="Baker S."/>
            <person name="Barry K."/>
            <person name="Bills G."/>
            <person name="Bluhm B."/>
            <person name="Cannon C."/>
            <person name="Castanera R."/>
            <person name="Culley D."/>
            <person name="Daum C."/>
            <person name="Ezra D."/>
            <person name="Gonzalez J."/>
            <person name="Henrissat B."/>
            <person name="Kuo A."/>
            <person name="Liang C."/>
            <person name="Lipzen A."/>
            <person name="Lutzoni F."/>
            <person name="Magnuson J."/>
            <person name="Mondo S."/>
            <person name="Nolan M."/>
            <person name="Ohm R."/>
            <person name="Pangilinan J."/>
            <person name="Park H.-J."/>
            <person name="Ramirez L."/>
            <person name="Alfaro M."/>
            <person name="Sun H."/>
            <person name="Tritt A."/>
            <person name="Yoshinaga Y."/>
            <person name="Zwiers L.-H."/>
            <person name="Turgeon B."/>
            <person name="Goodwin S."/>
            <person name="Spatafora J."/>
            <person name="Crous P."/>
            <person name="Grigoriev I."/>
        </authorList>
    </citation>
    <scope>NUCLEOTIDE SEQUENCE</scope>
    <source>
        <strain evidence="2">CBS 116435</strain>
    </source>
</reference>
<dbReference type="EMBL" id="MU003856">
    <property type="protein sequence ID" value="KAF2716963.1"/>
    <property type="molecule type" value="Genomic_DNA"/>
</dbReference>
<name>A0A9P4Q053_9PEZI</name>
<keyword evidence="3" id="KW-1185">Reference proteome</keyword>
<proteinExistence type="predicted"/>
<feature type="compositionally biased region" description="Basic and acidic residues" evidence="1">
    <location>
        <begin position="11"/>
        <end position="25"/>
    </location>
</feature>
<protein>
    <recommendedName>
        <fullName evidence="4">SMP domain-containing protein</fullName>
    </recommendedName>
</protein>
<feature type="compositionally biased region" description="Basic and acidic residues" evidence="1">
    <location>
        <begin position="97"/>
        <end position="112"/>
    </location>
</feature>
<dbReference type="Proteomes" id="UP000799441">
    <property type="component" value="Unassembled WGS sequence"/>
</dbReference>
<evidence type="ECO:0000313" key="3">
    <source>
        <dbReference type="Proteomes" id="UP000799441"/>
    </source>
</evidence>
<feature type="region of interest" description="Disordered" evidence="1">
    <location>
        <begin position="1"/>
        <end position="155"/>
    </location>
</feature>
<feature type="compositionally biased region" description="Basic and acidic residues" evidence="1">
    <location>
        <begin position="45"/>
        <end position="59"/>
    </location>
</feature>
<feature type="compositionally biased region" description="Polar residues" evidence="1">
    <location>
        <begin position="72"/>
        <end position="96"/>
    </location>
</feature>